<accession>A0A2C6KUX6</accession>
<keyword evidence="5 6" id="KW-0067">ATP-binding</keyword>
<keyword evidence="3 6" id="KW-0547">Nucleotide-binding</keyword>
<dbReference type="OrthoDB" id="548217at2759"/>
<gene>
    <name evidence="9" type="ORF">CSUI_006195</name>
</gene>
<name>A0A2C6KUX6_9APIC</name>
<keyword evidence="1 7" id="KW-0723">Serine/threonine-protein kinase</keyword>
<feature type="domain" description="Protein kinase" evidence="8">
    <location>
        <begin position="4"/>
        <end position="289"/>
    </location>
</feature>
<dbReference type="VEuPathDB" id="ToxoDB:CSUI_006195"/>
<dbReference type="GO" id="GO:0005524">
    <property type="term" value="F:ATP binding"/>
    <property type="evidence" value="ECO:0007669"/>
    <property type="project" value="UniProtKB-UniRule"/>
</dbReference>
<comment type="caution">
    <text evidence="9">The sequence shown here is derived from an EMBL/GenBank/DDBJ whole genome shotgun (WGS) entry which is preliminary data.</text>
</comment>
<organism evidence="9 10">
    <name type="scientific">Cystoisospora suis</name>
    <dbReference type="NCBI Taxonomy" id="483139"/>
    <lineage>
        <taxon>Eukaryota</taxon>
        <taxon>Sar</taxon>
        <taxon>Alveolata</taxon>
        <taxon>Apicomplexa</taxon>
        <taxon>Conoidasida</taxon>
        <taxon>Coccidia</taxon>
        <taxon>Eucoccidiorida</taxon>
        <taxon>Eimeriorina</taxon>
        <taxon>Sarcocystidae</taxon>
        <taxon>Cystoisospora</taxon>
    </lineage>
</organism>
<evidence type="ECO:0000313" key="9">
    <source>
        <dbReference type="EMBL" id="PHJ19972.1"/>
    </source>
</evidence>
<dbReference type="SMART" id="SM00220">
    <property type="entry name" value="S_TKc"/>
    <property type="match status" value="1"/>
</dbReference>
<dbReference type="InterPro" id="IPR050117">
    <property type="entry name" value="MAPK"/>
</dbReference>
<evidence type="ECO:0000256" key="7">
    <source>
        <dbReference type="RuleBase" id="RU000304"/>
    </source>
</evidence>
<dbReference type="RefSeq" id="XP_067921664.1">
    <property type="nucleotide sequence ID" value="XM_068066359.1"/>
</dbReference>
<dbReference type="PROSITE" id="PS50011">
    <property type="entry name" value="PROTEIN_KINASE_DOM"/>
    <property type="match status" value="1"/>
</dbReference>
<dbReference type="GO" id="GO:0004674">
    <property type="term" value="F:protein serine/threonine kinase activity"/>
    <property type="evidence" value="ECO:0007669"/>
    <property type="project" value="UniProtKB-KW"/>
</dbReference>
<evidence type="ECO:0000256" key="2">
    <source>
        <dbReference type="ARBA" id="ARBA00022679"/>
    </source>
</evidence>
<dbReference type="PROSITE" id="PS00108">
    <property type="entry name" value="PROTEIN_KINASE_ST"/>
    <property type="match status" value="1"/>
</dbReference>
<dbReference type="InterPro" id="IPR011009">
    <property type="entry name" value="Kinase-like_dom_sf"/>
</dbReference>
<evidence type="ECO:0000259" key="8">
    <source>
        <dbReference type="PROSITE" id="PS50011"/>
    </source>
</evidence>
<evidence type="ECO:0000313" key="10">
    <source>
        <dbReference type="Proteomes" id="UP000221165"/>
    </source>
</evidence>
<dbReference type="EMBL" id="MIGC01003094">
    <property type="protein sequence ID" value="PHJ19972.1"/>
    <property type="molecule type" value="Genomic_DNA"/>
</dbReference>
<dbReference type="GeneID" id="94429570"/>
<keyword evidence="4 9" id="KW-0418">Kinase</keyword>
<dbReference type="InterPro" id="IPR017441">
    <property type="entry name" value="Protein_kinase_ATP_BS"/>
</dbReference>
<dbReference type="PANTHER" id="PTHR24055">
    <property type="entry name" value="MITOGEN-ACTIVATED PROTEIN KINASE"/>
    <property type="match status" value="1"/>
</dbReference>
<evidence type="ECO:0000256" key="1">
    <source>
        <dbReference type="ARBA" id="ARBA00022527"/>
    </source>
</evidence>
<evidence type="ECO:0000256" key="4">
    <source>
        <dbReference type="ARBA" id="ARBA00022777"/>
    </source>
</evidence>
<evidence type="ECO:0000256" key="6">
    <source>
        <dbReference type="PROSITE-ProRule" id="PRU10141"/>
    </source>
</evidence>
<protein>
    <submittedName>
        <fullName evidence="9">Cyclin-dependent kinase family 5 protein</fullName>
    </submittedName>
</protein>
<keyword evidence="2" id="KW-0808">Transferase</keyword>
<evidence type="ECO:0000256" key="3">
    <source>
        <dbReference type="ARBA" id="ARBA00022741"/>
    </source>
</evidence>
<dbReference type="CDD" id="cd07833">
    <property type="entry name" value="STKc_CDKL"/>
    <property type="match status" value="1"/>
</dbReference>
<feature type="binding site" evidence="6">
    <location>
        <position position="33"/>
    </location>
    <ligand>
        <name>ATP</name>
        <dbReference type="ChEBI" id="CHEBI:30616"/>
    </ligand>
</feature>
<comment type="similarity">
    <text evidence="7">Belongs to the protein kinase superfamily.</text>
</comment>
<dbReference type="SUPFAM" id="SSF56112">
    <property type="entry name" value="Protein kinase-like (PK-like)"/>
    <property type="match status" value="1"/>
</dbReference>
<evidence type="ECO:0000256" key="5">
    <source>
        <dbReference type="ARBA" id="ARBA00022840"/>
    </source>
</evidence>
<dbReference type="Gene3D" id="3.30.200.20">
    <property type="entry name" value="Phosphorylase Kinase, domain 1"/>
    <property type="match status" value="1"/>
</dbReference>
<dbReference type="Gene3D" id="1.10.510.10">
    <property type="entry name" value="Transferase(Phosphotransferase) domain 1"/>
    <property type="match status" value="1"/>
</dbReference>
<dbReference type="FunFam" id="3.30.200.20:FF:001093">
    <property type="entry name" value="Cyclin-dependent kinase-like 5"/>
    <property type="match status" value="1"/>
</dbReference>
<keyword evidence="10" id="KW-1185">Reference proteome</keyword>
<reference evidence="9 10" key="1">
    <citation type="journal article" date="2017" name="Int. J. Parasitol.">
        <title>The genome of the protozoan parasite Cystoisospora suis and a reverse vaccinology approach to identify vaccine candidates.</title>
        <authorList>
            <person name="Palmieri N."/>
            <person name="Shrestha A."/>
            <person name="Ruttkowski B."/>
            <person name="Beck T."/>
            <person name="Vogl C."/>
            <person name="Tomley F."/>
            <person name="Blake D.P."/>
            <person name="Joachim A."/>
        </authorList>
    </citation>
    <scope>NUCLEOTIDE SEQUENCE [LARGE SCALE GENOMIC DNA]</scope>
    <source>
        <strain evidence="9 10">Wien I</strain>
    </source>
</reference>
<dbReference type="PROSITE" id="PS00107">
    <property type="entry name" value="PROTEIN_KINASE_ATP"/>
    <property type="match status" value="1"/>
</dbReference>
<dbReference type="InterPro" id="IPR008271">
    <property type="entry name" value="Ser/Thr_kinase_AS"/>
</dbReference>
<sequence length="345" mass="39805">MNKYEVLGLVGEGAYGEVLKCRRKDTGELVAIKTFKGNEESANVKKTIARELNALQILRHENIVWLKEAFRRKGKLHLVFEYIQKNLLELLDASPHGLDHETVRFCIWQLLKALNYCHRNDIIHRDVKPENLLVNPKTRKLKLCDFGFARQTRDTSGPLTDYVATRWYRSPELLLCDPDYGKPVDMWAVGCIMGELIDGQPLFPGDNEVDQLYKIQLVLGPLLPQHREMFKQNPRFANLAFPELPPRETLQLRYRNKFDKTAIDLLSKLLCMDPKARLTAKAALQHPYFKDLEAADRECPVRVAIISHRRSGLWRPRRKAEGEYDASSLGPLPTRELEVVVQEPQ</sequence>
<dbReference type="InterPro" id="IPR000719">
    <property type="entry name" value="Prot_kinase_dom"/>
</dbReference>
<dbReference type="Proteomes" id="UP000221165">
    <property type="component" value="Unassembled WGS sequence"/>
</dbReference>
<dbReference type="FunFam" id="1.10.510.10:FF:000624">
    <property type="entry name" value="Mitogen-activated protein kinase"/>
    <property type="match status" value="1"/>
</dbReference>
<dbReference type="Pfam" id="PF00069">
    <property type="entry name" value="Pkinase"/>
    <property type="match status" value="1"/>
</dbReference>
<proteinExistence type="inferred from homology"/>
<dbReference type="AlphaFoldDB" id="A0A2C6KUX6"/>